<dbReference type="GO" id="GO:0048288">
    <property type="term" value="P:nuclear membrane fusion involved in karyogamy"/>
    <property type="evidence" value="ECO:0007669"/>
    <property type="project" value="InterPro"/>
</dbReference>
<dbReference type="GO" id="GO:0005789">
    <property type="term" value="C:endoplasmic reticulum membrane"/>
    <property type="evidence" value="ECO:0007669"/>
    <property type="project" value="UniProtKB-SubCell"/>
</dbReference>
<keyword evidence="6 14" id="KW-0812">Transmembrane</keyword>
<dbReference type="GO" id="GO:0000742">
    <property type="term" value="P:karyogamy involved in conjugation with cellular fusion"/>
    <property type="evidence" value="ECO:0007669"/>
    <property type="project" value="InterPro"/>
</dbReference>
<evidence type="ECO:0000313" key="16">
    <source>
        <dbReference type="Proteomes" id="UP000283383"/>
    </source>
</evidence>
<organism evidence="15 16">
    <name type="scientific">Golovinomyces cichoracearum</name>
    <dbReference type="NCBI Taxonomy" id="62708"/>
    <lineage>
        <taxon>Eukaryota</taxon>
        <taxon>Fungi</taxon>
        <taxon>Dikarya</taxon>
        <taxon>Ascomycota</taxon>
        <taxon>Pezizomycotina</taxon>
        <taxon>Leotiomycetes</taxon>
        <taxon>Erysiphales</taxon>
        <taxon>Erysiphaceae</taxon>
        <taxon>Golovinomyces</taxon>
    </lineage>
</organism>
<dbReference type="GO" id="GO:0031965">
    <property type="term" value="C:nuclear membrane"/>
    <property type="evidence" value="ECO:0007669"/>
    <property type="project" value="UniProtKB-SubCell"/>
</dbReference>
<feature type="transmembrane region" description="Helical" evidence="14">
    <location>
        <begin position="6"/>
        <end position="24"/>
    </location>
</feature>
<keyword evidence="8" id="KW-0256">Endoplasmic reticulum</keyword>
<dbReference type="Proteomes" id="UP000283383">
    <property type="component" value="Unassembled WGS sequence"/>
</dbReference>
<evidence type="ECO:0000313" key="15">
    <source>
        <dbReference type="EMBL" id="RKF65486.1"/>
    </source>
</evidence>
<name>A0A420I768_9PEZI</name>
<dbReference type="PANTHER" id="PTHR28012">
    <property type="entry name" value="NUCLEAR FUSION PROTEIN KAR5"/>
    <property type="match status" value="1"/>
</dbReference>
<evidence type="ECO:0000256" key="12">
    <source>
        <dbReference type="ARBA" id="ARBA00023242"/>
    </source>
</evidence>
<evidence type="ECO:0000256" key="5">
    <source>
        <dbReference type="ARBA" id="ARBA00022459"/>
    </source>
</evidence>
<keyword evidence="12" id="KW-0539">Nucleus</keyword>
<feature type="transmembrane region" description="Helical" evidence="14">
    <location>
        <begin position="439"/>
        <end position="461"/>
    </location>
</feature>
<dbReference type="EMBL" id="MCBQ01012091">
    <property type="protein sequence ID" value="RKF65486.1"/>
    <property type="molecule type" value="Genomic_DNA"/>
</dbReference>
<keyword evidence="5" id="KW-0415">Karyogamy</keyword>
<accession>A0A420I768</accession>
<dbReference type="AlphaFoldDB" id="A0A420I768"/>
<evidence type="ECO:0000256" key="11">
    <source>
        <dbReference type="ARBA" id="ARBA00023180"/>
    </source>
</evidence>
<comment type="similarity">
    <text evidence="4">Belongs to the KAR5 family.</text>
</comment>
<evidence type="ECO:0000256" key="7">
    <source>
        <dbReference type="ARBA" id="ARBA00022729"/>
    </source>
</evidence>
<comment type="function">
    <text evidence="1">Required for nuclear membrane fusion during karyogamy.</text>
</comment>
<proteinExistence type="inferred from homology"/>
<keyword evidence="13" id="KW-0175">Coiled coil</keyword>
<keyword evidence="10 14" id="KW-0472">Membrane</keyword>
<reference evidence="15 16" key="1">
    <citation type="journal article" date="2018" name="BMC Genomics">
        <title>Comparative genome analyses reveal sequence features reflecting distinct modes of host-adaptation between dicot and monocot powdery mildew.</title>
        <authorList>
            <person name="Wu Y."/>
            <person name="Ma X."/>
            <person name="Pan Z."/>
            <person name="Kale S.D."/>
            <person name="Song Y."/>
            <person name="King H."/>
            <person name="Zhang Q."/>
            <person name="Presley C."/>
            <person name="Deng X."/>
            <person name="Wei C.I."/>
            <person name="Xiao S."/>
        </authorList>
    </citation>
    <scope>NUCLEOTIDE SEQUENCE [LARGE SCALE GENOMIC DNA]</scope>
    <source>
        <strain evidence="15">UMSG3</strain>
    </source>
</reference>
<protein>
    <submittedName>
        <fullName evidence="15">Uncharacterized protein</fullName>
    </submittedName>
</protein>
<evidence type="ECO:0000256" key="2">
    <source>
        <dbReference type="ARBA" id="ARBA00004126"/>
    </source>
</evidence>
<evidence type="ECO:0000256" key="14">
    <source>
        <dbReference type="SAM" id="Phobius"/>
    </source>
</evidence>
<evidence type="ECO:0000256" key="13">
    <source>
        <dbReference type="SAM" id="Coils"/>
    </source>
</evidence>
<keyword evidence="9 14" id="KW-1133">Transmembrane helix</keyword>
<evidence type="ECO:0000256" key="4">
    <source>
        <dbReference type="ARBA" id="ARBA00010473"/>
    </source>
</evidence>
<evidence type="ECO:0000256" key="8">
    <source>
        <dbReference type="ARBA" id="ARBA00022824"/>
    </source>
</evidence>
<feature type="coiled-coil region" evidence="13">
    <location>
        <begin position="216"/>
        <end position="243"/>
    </location>
</feature>
<gene>
    <name evidence="15" type="ORF">GcM3_120008</name>
</gene>
<evidence type="ECO:0000256" key="3">
    <source>
        <dbReference type="ARBA" id="ARBA00004586"/>
    </source>
</evidence>
<dbReference type="PANTHER" id="PTHR28012:SF1">
    <property type="entry name" value="NUCLEAR FUSION PROTEIN KAR5"/>
    <property type="match status" value="1"/>
</dbReference>
<keyword evidence="16" id="KW-1185">Reference proteome</keyword>
<keyword evidence="7" id="KW-0732">Signal</keyword>
<sequence length="504" mass="57639">MIFRTYGLILFVIFLLNTIIWQGATEKLAWTGIKGKPSILEKLSSLDPRELLELKTPPPNIYVQATLELKRLCDRPICHRMAAYLLMNNCKGLNEIDKQNYSFNRGQLQQDQVDAFAATLTICDLERAKFDVPKICLHFTSASLMKAAKSRSNLEFSSKEVNDCLQGLGKNAKHWATWLSYRDSALLFCRAARLSIEKDESISLHRELTAIMKEFSKELHLDLEQLKNNLAAHKSSIESVFQKINEGAGEWKSKFEKIFSEVSRNIIDIHQEVNKISQENVNARLKAKEDFSMILKDSAQISEDHRHHMRQVAIEQSKQHKNLKDSLSSSEVHANIIKNALIVMQEWMLRLQERQDNIDRKTQVFETHLINTSMLLQGHAQELEKVSSAAQDINQNLERASLTTSSLLQSQKSSLSWKLISILTSTLMTLILGNCRLRLNSAACIILIFSGFIAGNLTAIMGNWQWVPFSKWIQNYILDICKLYLDYRNQTSIISPVNLSEENI</sequence>
<feature type="coiled-coil region" evidence="13">
    <location>
        <begin position="376"/>
        <end position="403"/>
    </location>
</feature>
<evidence type="ECO:0000256" key="10">
    <source>
        <dbReference type="ARBA" id="ARBA00023136"/>
    </source>
</evidence>
<dbReference type="InterPro" id="IPR007292">
    <property type="entry name" value="Nuclear_fusion_Kar5"/>
</dbReference>
<keyword evidence="11" id="KW-0325">Glycoprotein</keyword>
<evidence type="ECO:0000256" key="6">
    <source>
        <dbReference type="ARBA" id="ARBA00022692"/>
    </source>
</evidence>
<evidence type="ECO:0000256" key="9">
    <source>
        <dbReference type="ARBA" id="ARBA00022989"/>
    </source>
</evidence>
<evidence type="ECO:0000256" key="1">
    <source>
        <dbReference type="ARBA" id="ARBA00003389"/>
    </source>
</evidence>
<comment type="caution">
    <text evidence="15">The sequence shown here is derived from an EMBL/GenBank/DDBJ whole genome shotgun (WGS) entry which is preliminary data.</text>
</comment>
<comment type="subcellular location">
    <subcellularLocation>
        <location evidence="3">Endoplasmic reticulum membrane</location>
    </subcellularLocation>
    <subcellularLocation>
        <location evidence="2">Nucleus membrane</location>
    </subcellularLocation>
</comment>